<comment type="caution">
    <text evidence="3">The sequence shown here is derived from an EMBL/GenBank/DDBJ whole genome shotgun (WGS) entry which is preliminary data.</text>
</comment>
<dbReference type="RefSeq" id="WP_096227460.1">
    <property type="nucleotide sequence ID" value="NZ_CP168029.1"/>
</dbReference>
<feature type="chain" id="PRO_5039862904" description="WxL domain-containing protein" evidence="1">
    <location>
        <begin position="48"/>
        <end position="216"/>
    </location>
</feature>
<accession>A0A423UNW6</accession>
<dbReference type="EMBL" id="QIBW01000001">
    <property type="protein sequence ID" value="ROT92095.1"/>
    <property type="molecule type" value="Genomic_DNA"/>
</dbReference>
<evidence type="ECO:0008006" key="6">
    <source>
        <dbReference type="Google" id="ProtNLM"/>
    </source>
</evidence>
<reference evidence="3" key="3">
    <citation type="journal article" date="2019" name="Microbiol. Resour. Announc.">
        <title>Draft Genome Sequences of Type Strains of Gordonibacter faecihominis, Paraeggerthella hongkongensis, Parvibacter caecicola,Slackia equolifaciens, Slackia faecicanis, and Slackia isoflavoniconvertens.</title>
        <authorList>
            <person name="Danylec N."/>
            <person name="Stoll D.A."/>
            <person name="Dotsch A."/>
            <person name="Huch M."/>
        </authorList>
    </citation>
    <scope>NUCLEOTIDE SEQUENCE</scope>
    <source>
        <strain evidence="3">DSM 27213</strain>
    </source>
</reference>
<evidence type="ECO:0000313" key="3">
    <source>
        <dbReference type="EMBL" id="ROT92095.1"/>
    </source>
</evidence>
<reference evidence="4" key="1">
    <citation type="submission" date="2018-05" db="EMBL/GenBank/DDBJ databases">
        <title>Genome Sequencing of selected type strains of the family Eggerthellaceae.</title>
        <authorList>
            <person name="Danylec N."/>
            <person name="Stoll D.A."/>
            <person name="Doetsch A."/>
            <person name="Huch M."/>
        </authorList>
    </citation>
    <scope>NUCLEOTIDE SEQUENCE [LARGE SCALE GENOMIC DNA]</scope>
    <source>
        <strain evidence="4">DSM 27213</strain>
    </source>
</reference>
<organism evidence="3 4">
    <name type="scientific">Gordonibacter urolithinfaciens</name>
    <dbReference type="NCBI Taxonomy" id="1335613"/>
    <lineage>
        <taxon>Bacteria</taxon>
        <taxon>Bacillati</taxon>
        <taxon>Actinomycetota</taxon>
        <taxon>Coriobacteriia</taxon>
        <taxon>Eggerthellales</taxon>
        <taxon>Eggerthellaceae</taxon>
        <taxon>Gordonibacter</taxon>
    </lineage>
</organism>
<reference evidence="2 5" key="4">
    <citation type="journal article" date="2019" name="Nat. Med.">
        <title>A library of human gut bacterial isolates paired with longitudinal multiomics data enables mechanistic microbiome research.</title>
        <authorList>
            <person name="Poyet M."/>
            <person name="Groussin M."/>
            <person name="Gibbons S.M."/>
            <person name="Avila-Pacheco J."/>
            <person name="Jiang X."/>
            <person name="Kearney S.M."/>
            <person name="Perrotta A.R."/>
            <person name="Berdy B."/>
            <person name="Zhao S."/>
            <person name="Lieberman T.D."/>
            <person name="Swanson P.K."/>
            <person name="Smith M."/>
            <person name="Roesemann S."/>
            <person name="Alexander J.E."/>
            <person name="Rich S.A."/>
            <person name="Livny J."/>
            <person name="Vlamakis H."/>
            <person name="Clish C."/>
            <person name="Bullock K."/>
            <person name="Deik A."/>
            <person name="Scott J."/>
            <person name="Pierce K.A."/>
            <person name="Xavier R.J."/>
            <person name="Alm E.J."/>
        </authorList>
    </citation>
    <scope>NUCLEOTIDE SEQUENCE [LARGE SCALE GENOMIC DNA]</scope>
    <source>
        <strain evidence="2 5">BIOML-A1</strain>
    </source>
</reference>
<dbReference type="Proteomes" id="UP000462865">
    <property type="component" value="Unassembled WGS sequence"/>
</dbReference>
<dbReference type="Proteomes" id="UP000285258">
    <property type="component" value="Unassembled WGS sequence"/>
</dbReference>
<proteinExistence type="predicted"/>
<reference evidence="3" key="2">
    <citation type="journal article" date="2019" name="Int. J. Syst. Evol. Microbiol.">
        <title>Gordonibacter faecihominis is a later heterotypic synonym of Gordonibacter urolithinfaciens.</title>
        <authorList>
            <person name="Danylec N."/>
            <person name="Stoll D.A."/>
            <person name="Huch M."/>
        </authorList>
    </citation>
    <scope>NUCLEOTIDE SEQUENCE</scope>
    <source>
        <strain evidence="3">DSM 27213</strain>
    </source>
</reference>
<dbReference type="EMBL" id="WKZA01000054">
    <property type="protein sequence ID" value="MSA95529.1"/>
    <property type="molecule type" value="Genomic_DNA"/>
</dbReference>
<evidence type="ECO:0000256" key="1">
    <source>
        <dbReference type="SAM" id="SignalP"/>
    </source>
</evidence>
<evidence type="ECO:0000313" key="5">
    <source>
        <dbReference type="Proteomes" id="UP000462865"/>
    </source>
</evidence>
<name>A0A423UNW6_9ACTN</name>
<evidence type="ECO:0000313" key="4">
    <source>
        <dbReference type="Proteomes" id="UP000285258"/>
    </source>
</evidence>
<protein>
    <recommendedName>
        <fullName evidence="6">WxL domain-containing protein</fullName>
    </recommendedName>
</protein>
<gene>
    <name evidence="3" type="ORF">DMP12_00975</name>
    <name evidence="2" type="ORF">GKG38_10785</name>
</gene>
<sequence>MVDEAMTSNNKKQLATIKEVTNMKKKVLATAVLTAALAFGTAVPAFAESFSNNSADTKVSIFTDTSNISATLPLNLTVGAPANGGAFTGPTDGTYKIVNNSAFDIKVEEVVATQTTDAASKWGLSSDNQATASAPSDGKIATLQMKIATTDDTTGWSVVTNNSFKPATGWTVAAGASNNELAIALSGTMSKASSTAQNSADKAVEAVKLTYKVSAA</sequence>
<keyword evidence="1" id="KW-0732">Signal</keyword>
<dbReference type="AlphaFoldDB" id="A0A423UNW6"/>
<feature type="signal peptide" evidence="1">
    <location>
        <begin position="1"/>
        <end position="47"/>
    </location>
</feature>
<evidence type="ECO:0000313" key="2">
    <source>
        <dbReference type="EMBL" id="MSA95529.1"/>
    </source>
</evidence>